<evidence type="ECO:0000313" key="5">
    <source>
        <dbReference type="EMBL" id="HGQ64122.1"/>
    </source>
</evidence>
<dbReference type="PANTHER" id="PTHR42997:SF1">
    <property type="entry name" value="AP-4-A PHOSPHORYLASE"/>
    <property type="match status" value="1"/>
</dbReference>
<dbReference type="InterPro" id="IPR011146">
    <property type="entry name" value="HIT-like"/>
</dbReference>
<evidence type="ECO:0000313" key="4">
    <source>
        <dbReference type="EMBL" id="HGQ36704.1"/>
    </source>
</evidence>
<dbReference type="InterPro" id="IPR039383">
    <property type="entry name" value="FHIT"/>
</dbReference>
<dbReference type="GO" id="GO:0000166">
    <property type="term" value="F:nucleotide binding"/>
    <property type="evidence" value="ECO:0007669"/>
    <property type="project" value="UniProtKB-KW"/>
</dbReference>
<dbReference type="CDD" id="cd01275">
    <property type="entry name" value="FHIT"/>
    <property type="match status" value="1"/>
</dbReference>
<feature type="short sequence motif" description="Histidine triad motif" evidence="2">
    <location>
        <begin position="119"/>
        <end position="123"/>
    </location>
</feature>
<dbReference type="AlphaFoldDB" id="A0A7C4NL87"/>
<dbReference type="InterPro" id="IPR036265">
    <property type="entry name" value="HIT-like_sf"/>
</dbReference>
<sequence>MDVLWAPWRRNYVVSTAAKNHSNCIFCKAVQDIHSNNYLVYKSKFTIVMLNKYPYNNAHTMVAPIRHVPSLELLSDEELLDLMKTVNIVISAIKLCYNPDGINVGANIGRAAGAGVEGHLHIHIVPRWIGDTNFMAVIARTKVIPESLEETCSRLTECINKVSNSGLKE</sequence>
<dbReference type="SUPFAM" id="SSF54197">
    <property type="entry name" value="HIT-like"/>
    <property type="match status" value="1"/>
</dbReference>
<protein>
    <submittedName>
        <fullName evidence="5">HIT domain-containing protein</fullName>
    </submittedName>
</protein>
<dbReference type="Gene3D" id="3.30.428.10">
    <property type="entry name" value="HIT-like"/>
    <property type="match status" value="1"/>
</dbReference>
<name>A0A7C4NL87_9CREN</name>
<evidence type="ECO:0000259" key="3">
    <source>
        <dbReference type="PROSITE" id="PS51084"/>
    </source>
</evidence>
<evidence type="ECO:0000256" key="1">
    <source>
        <dbReference type="ARBA" id="ARBA00022741"/>
    </source>
</evidence>
<dbReference type="PROSITE" id="PS51084">
    <property type="entry name" value="HIT_2"/>
    <property type="match status" value="1"/>
</dbReference>
<feature type="domain" description="HIT" evidence="3">
    <location>
        <begin position="25"/>
        <end position="134"/>
    </location>
</feature>
<dbReference type="EMBL" id="DTBD01000020">
    <property type="protein sequence ID" value="HGQ64122.1"/>
    <property type="molecule type" value="Genomic_DNA"/>
</dbReference>
<dbReference type="GO" id="GO:0003824">
    <property type="term" value="F:catalytic activity"/>
    <property type="evidence" value="ECO:0007669"/>
    <property type="project" value="InterPro"/>
</dbReference>
<proteinExistence type="predicted"/>
<evidence type="ECO:0000256" key="2">
    <source>
        <dbReference type="PROSITE-ProRule" id="PRU00464"/>
    </source>
</evidence>
<dbReference type="InterPro" id="IPR052908">
    <property type="entry name" value="AP-4-A_phosphorylase"/>
</dbReference>
<accession>A0A7C4NL87</accession>
<comment type="caution">
    <text evidence="5">The sequence shown here is derived from an EMBL/GenBank/DDBJ whole genome shotgun (WGS) entry which is preliminary data.</text>
</comment>
<dbReference type="EMBL" id="DTCK01000045">
    <property type="protein sequence ID" value="HGQ36704.1"/>
    <property type="molecule type" value="Genomic_DNA"/>
</dbReference>
<reference evidence="5" key="1">
    <citation type="journal article" date="2020" name="mSystems">
        <title>Genome- and Community-Level Interaction Insights into Carbon Utilization and Element Cycling Functions of Hydrothermarchaeota in Hydrothermal Sediment.</title>
        <authorList>
            <person name="Zhou Z."/>
            <person name="Liu Y."/>
            <person name="Xu W."/>
            <person name="Pan J."/>
            <person name="Luo Z.H."/>
            <person name="Li M."/>
        </authorList>
    </citation>
    <scope>NUCLEOTIDE SEQUENCE [LARGE SCALE GENOMIC DNA]</scope>
    <source>
        <strain evidence="5">SpSt-637</strain>
        <strain evidence="4">SpSt-667</strain>
    </source>
</reference>
<dbReference type="Pfam" id="PF01230">
    <property type="entry name" value="HIT"/>
    <property type="match status" value="1"/>
</dbReference>
<keyword evidence="1" id="KW-0547">Nucleotide-binding</keyword>
<gene>
    <name evidence="5" type="ORF">ENU08_02620</name>
    <name evidence="4" type="ORF">ENU41_08555</name>
</gene>
<organism evidence="5">
    <name type="scientific">Ignisphaera aggregans</name>
    <dbReference type="NCBI Taxonomy" id="334771"/>
    <lineage>
        <taxon>Archaea</taxon>
        <taxon>Thermoproteota</taxon>
        <taxon>Thermoprotei</taxon>
        <taxon>Desulfurococcales</taxon>
        <taxon>Desulfurococcaceae</taxon>
        <taxon>Ignisphaera</taxon>
    </lineage>
</organism>
<dbReference type="PANTHER" id="PTHR42997">
    <property type="entry name" value="HIT FAMILY HYDROLASE"/>
    <property type="match status" value="1"/>
</dbReference>